<keyword evidence="3" id="KW-0547">Nucleotide-binding</keyword>
<gene>
    <name evidence="3" type="ORF">HZY85_01830</name>
</gene>
<comment type="caution">
    <text evidence="3">The sequence shown here is derived from an EMBL/GenBank/DDBJ whole genome shotgun (WGS) entry which is preliminary data.</text>
</comment>
<dbReference type="Pfam" id="PF13173">
    <property type="entry name" value="AAA_14"/>
    <property type="match status" value="1"/>
</dbReference>
<dbReference type="PANTHER" id="PTHR33295:SF20">
    <property type="entry name" value="ATPASE"/>
    <property type="match status" value="1"/>
</dbReference>
<sequence>MYIRKEYLDKLISFKDTDFIKVITGVRRSGKSILLKQYKDYLKSIDVSEENIVYINLEAFEYQNITESIEFSNLLKDLITNNESRVYILIDEIQFVENWQKVINSLRVSFDCDIVITGSNAKLLSGELATLLSGRYVEIPIYPFSFKEFLQVKNVDKNSRQVDIIYREYEKYGGFPGVVLSDETLKSTILSGIYDSIILNDIAIRGSIKETFSLKRVVSFLADNVGQLVNPSKISNMLKQEKLNISNHTVNRYLELLQGAYLFYEAKPYDVRGKAYLKQNSKYFIVDSGLRNHAVSHKEGNQGNRLENIVYLELIRRGYRVDVVRLDSKEVDFLAKKDDITEYYQVAYKLPSNSHETDNLLMIKDNYRKVVITGRYEGIDYIDGIEIKYVVDWLLE</sequence>
<dbReference type="Proteomes" id="UP000531840">
    <property type="component" value="Unassembled WGS sequence"/>
</dbReference>
<protein>
    <submittedName>
        <fullName evidence="3">ATP-binding protein</fullName>
    </submittedName>
</protein>
<dbReference type="InterPro" id="IPR025420">
    <property type="entry name" value="DUF4143"/>
</dbReference>
<organism evidence="3 4">
    <name type="scientific">Gemelliphila palaticanis</name>
    <dbReference type="NCBI Taxonomy" id="81950"/>
    <lineage>
        <taxon>Bacteria</taxon>
        <taxon>Bacillati</taxon>
        <taxon>Bacillota</taxon>
        <taxon>Bacilli</taxon>
        <taxon>Bacillales</taxon>
        <taxon>Gemellaceae</taxon>
        <taxon>Gemelliphila</taxon>
    </lineage>
</organism>
<name>A0ABX2SZZ4_9BACL</name>
<dbReference type="SUPFAM" id="SSF52540">
    <property type="entry name" value="P-loop containing nucleoside triphosphate hydrolases"/>
    <property type="match status" value="1"/>
</dbReference>
<reference evidence="3 4" key="1">
    <citation type="submission" date="2020-07" db="EMBL/GenBank/DDBJ databases">
        <title>MOT database genomes.</title>
        <authorList>
            <person name="Joseph S."/>
            <person name="Aduse-Opoku J."/>
            <person name="Hashim A."/>
            <person name="Wade W."/>
            <person name="Curtis M."/>
        </authorList>
    </citation>
    <scope>NUCLEOTIDE SEQUENCE [LARGE SCALE GENOMIC DNA]</scope>
    <source>
        <strain evidence="3 4">CIP 106318</strain>
    </source>
</reference>
<feature type="domain" description="AAA" evidence="1">
    <location>
        <begin position="20"/>
        <end position="150"/>
    </location>
</feature>
<proteinExistence type="predicted"/>
<dbReference type="InterPro" id="IPR041682">
    <property type="entry name" value="AAA_14"/>
</dbReference>
<dbReference type="RefSeq" id="WP_179940254.1">
    <property type="nucleotide sequence ID" value="NZ_JACBYF010000002.1"/>
</dbReference>
<dbReference type="InterPro" id="IPR027417">
    <property type="entry name" value="P-loop_NTPase"/>
</dbReference>
<feature type="domain" description="DUF4143" evidence="2">
    <location>
        <begin position="201"/>
        <end position="338"/>
    </location>
</feature>
<dbReference type="GO" id="GO:0005524">
    <property type="term" value="F:ATP binding"/>
    <property type="evidence" value="ECO:0007669"/>
    <property type="project" value="UniProtKB-KW"/>
</dbReference>
<evidence type="ECO:0000313" key="3">
    <source>
        <dbReference type="EMBL" id="NYS46933.1"/>
    </source>
</evidence>
<dbReference type="Pfam" id="PF13635">
    <property type="entry name" value="DUF4143"/>
    <property type="match status" value="1"/>
</dbReference>
<dbReference type="PANTHER" id="PTHR33295">
    <property type="entry name" value="ATPASE"/>
    <property type="match status" value="1"/>
</dbReference>
<evidence type="ECO:0000259" key="2">
    <source>
        <dbReference type="Pfam" id="PF13635"/>
    </source>
</evidence>
<dbReference type="EMBL" id="JACBYF010000002">
    <property type="protein sequence ID" value="NYS46933.1"/>
    <property type="molecule type" value="Genomic_DNA"/>
</dbReference>
<evidence type="ECO:0000259" key="1">
    <source>
        <dbReference type="Pfam" id="PF13173"/>
    </source>
</evidence>
<evidence type="ECO:0000313" key="4">
    <source>
        <dbReference type="Proteomes" id="UP000531840"/>
    </source>
</evidence>
<keyword evidence="4" id="KW-1185">Reference proteome</keyword>
<accession>A0ABX2SZZ4</accession>
<keyword evidence="3" id="KW-0067">ATP-binding</keyword>